<dbReference type="Gene3D" id="2.60.40.1970">
    <property type="entry name" value="YEATS domain"/>
    <property type="match status" value="1"/>
</dbReference>
<organism evidence="5 6">
    <name type="scientific">Tegillarca granosa</name>
    <name type="common">Malaysian cockle</name>
    <name type="synonym">Anadara granosa</name>
    <dbReference type="NCBI Taxonomy" id="220873"/>
    <lineage>
        <taxon>Eukaryota</taxon>
        <taxon>Metazoa</taxon>
        <taxon>Spiralia</taxon>
        <taxon>Lophotrochozoa</taxon>
        <taxon>Mollusca</taxon>
        <taxon>Bivalvia</taxon>
        <taxon>Autobranchia</taxon>
        <taxon>Pteriomorphia</taxon>
        <taxon>Arcoida</taxon>
        <taxon>Arcoidea</taxon>
        <taxon>Arcidae</taxon>
        <taxon>Tegillarca</taxon>
    </lineage>
</organism>
<accession>A0ABQ9ENY2</accession>
<dbReference type="PANTHER" id="PTHR23195">
    <property type="entry name" value="YEATS DOMAIN"/>
    <property type="match status" value="1"/>
</dbReference>
<dbReference type="Pfam" id="PF03366">
    <property type="entry name" value="YEATS"/>
    <property type="match status" value="1"/>
</dbReference>
<name>A0ABQ9ENY2_TEGGR</name>
<dbReference type="PROSITE" id="PS51037">
    <property type="entry name" value="YEATS"/>
    <property type="match status" value="1"/>
</dbReference>
<dbReference type="Proteomes" id="UP001217089">
    <property type="component" value="Unassembled WGS sequence"/>
</dbReference>
<feature type="region of interest" description="Disordered" evidence="3">
    <location>
        <begin position="156"/>
        <end position="187"/>
    </location>
</feature>
<dbReference type="CDD" id="cd16907">
    <property type="entry name" value="YEATS_YEATS2_like"/>
    <property type="match status" value="1"/>
</dbReference>
<proteinExistence type="predicted"/>
<dbReference type="InterPro" id="IPR005033">
    <property type="entry name" value="YEATS"/>
</dbReference>
<dbReference type="Pfam" id="PF22951">
    <property type="entry name" value="3HBD"/>
    <property type="match status" value="1"/>
</dbReference>
<dbReference type="InterPro" id="IPR055129">
    <property type="entry name" value="YEATS_dom"/>
</dbReference>
<protein>
    <recommendedName>
        <fullName evidence="4">YEATS domain-containing protein</fullName>
    </recommendedName>
</protein>
<dbReference type="InterPro" id="IPR038704">
    <property type="entry name" value="YEAST_sf"/>
</dbReference>
<dbReference type="EMBL" id="JARBDR010000793">
    <property type="protein sequence ID" value="KAJ8306924.1"/>
    <property type="molecule type" value="Genomic_DNA"/>
</dbReference>
<evidence type="ECO:0000313" key="5">
    <source>
        <dbReference type="EMBL" id="KAJ8306924.1"/>
    </source>
</evidence>
<evidence type="ECO:0000256" key="2">
    <source>
        <dbReference type="PROSITE-ProRule" id="PRU00376"/>
    </source>
</evidence>
<comment type="subcellular location">
    <subcellularLocation>
        <location evidence="2">Nucleus</location>
    </subcellularLocation>
</comment>
<evidence type="ECO:0000313" key="6">
    <source>
        <dbReference type="Proteomes" id="UP001217089"/>
    </source>
</evidence>
<dbReference type="InterPro" id="IPR055127">
    <property type="entry name" value="YEATS2_3HBD"/>
</dbReference>
<sequence length="610" mass="69395">MGTKRSAINIDPDYEDVTEHHNKRQRLLEEDAKESTRKKIEKIICDQFMIEEMQKEREVDIIDQKLNQARQMMDRLRACIVANFYSSTGQQKMFQVKPGVQQQIAIHPTVKEHLGKKPKFTDSTMSDKNAEDMIWKNKFTTSVKLESRCNVEVKKEPIEEAPENSNSILPDQSTSRTSRYIPVDKREENDQSTHKWMVYVRGSKEEPKIDHFVKKVWFFLHPSYRPNDLVEVSQPPFHLTRRGWGEFPVRIQLHFYDQRNKRVDIIHPLKPQNVVTPVLKAGGLVGENLVKQTSSVGQSQNASFASMVTPTGIITVNKVTDGSGLSAFTQSSSNVQVVLGEQFEPVTSSREPEKKIFVWKKKKCYETAPVPSKEIPPIRVIDFPDVMSLVRAAVKRHPVWQRASTVKRFIKQQIGGLDSFKGTQLWSTKQIMTWCRLHAYSPHYLEKTLHPTPLELSADSNTMGKKFSSSTDSTSVLLQLHDVQCSSRSEDNSDDEIDIIGIEPPKVKIKEEPSEIKVCDNPTTLPPSDEAIFIQDTALKIGVKFEPSEVVPEVFTSTSEDLIFTVSYIKYPDGIGVGDVYKALLSSSKFEFLTNRHLGVKDVGTDTITR</sequence>
<evidence type="ECO:0000259" key="4">
    <source>
        <dbReference type="PROSITE" id="PS51037"/>
    </source>
</evidence>
<evidence type="ECO:0000256" key="3">
    <source>
        <dbReference type="SAM" id="MobiDB-lite"/>
    </source>
</evidence>
<feature type="compositionally biased region" description="Polar residues" evidence="3">
    <location>
        <begin position="163"/>
        <end position="178"/>
    </location>
</feature>
<comment type="caution">
    <text evidence="5">The sequence shown here is derived from an EMBL/GenBank/DDBJ whole genome shotgun (WGS) entry which is preliminary data.</text>
</comment>
<gene>
    <name evidence="5" type="ORF">KUTeg_015008</name>
</gene>
<reference evidence="5 6" key="1">
    <citation type="submission" date="2022-12" db="EMBL/GenBank/DDBJ databases">
        <title>Chromosome-level genome of Tegillarca granosa.</title>
        <authorList>
            <person name="Kim J."/>
        </authorList>
    </citation>
    <scope>NUCLEOTIDE SEQUENCE [LARGE SCALE GENOMIC DNA]</scope>
    <source>
        <strain evidence="5">Teg-2019</strain>
        <tissue evidence="5">Adductor muscle</tissue>
    </source>
</reference>
<feature type="domain" description="YEATS" evidence="4">
    <location>
        <begin position="162"/>
        <end position="362"/>
    </location>
</feature>
<keyword evidence="6" id="KW-1185">Reference proteome</keyword>
<evidence type="ECO:0000256" key="1">
    <source>
        <dbReference type="ARBA" id="ARBA00023242"/>
    </source>
</evidence>
<keyword evidence="1 2" id="KW-0539">Nucleus</keyword>